<organism evidence="17 18">
    <name type="scientific">Geodermatophilus saharensis</name>
    <dbReference type="NCBI Taxonomy" id="1137994"/>
    <lineage>
        <taxon>Bacteria</taxon>
        <taxon>Bacillati</taxon>
        <taxon>Actinomycetota</taxon>
        <taxon>Actinomycetes</taxon>
        <taxon>Geodermatophilales</taxon>
        <taxon>Geodermatophilaceae</taxon>
        <taxon>Geodermatophilus</taxon>
    </lineage>
</organism>
<protein>
    <recommendedName>
        <fullName evidence="5">Aminopeptidase N</fullName>
        <ecNumber evidence="4">3.4.11.2</ecNumber>
    </recommendedName>
    <alternativeName>
        <fullName evidence="11">Alanine aminopeptidase</fullName>
    </alternativeName>
    <alternativeName>
        <fullName evidence="12">Lysyl aminopeptidase</fullName>
    </alternativeName>
</protein>
<evidence type="ECO:0000256" key="1">
    <source>
        <dbReference type="ARBA" id="ARBA00000098"/>
    </source>
</evidence>
<feature type="domain" description="Aminopeptidase N-like N-terminal" evidence="16">
    <location>
        <begin position="61"/>
        <end position="244"/>
    </location>
</feature>
<evidence type="ECO:0000256" key="14">
    <source>
        <dbReference type="SAM" id="SignalP"/>
    </source>
</evidence>
<evidence type="ECO:0000256" key="4">
    <source>
        <dbReference type="ARBA" id="ARBA00012564"/>
    </source>
</evidence>
<gene>
    <name evidence="17" type="ORF">SAMN04488107_1754</name>
</gene>
<dbReference type="SUPFAM" id="SSF63737">
    <property type="entry name" value="Leukotriene A4 hydrolase N-terminal domain"/>
    <property type="match status" value="1"/>
</dbReference>
<dbReference type="InterPro" id="IPR014782">
    <property type="entry name" value="Peptidase_M1_dom"/>
</dbReference>
<keyword evidence="10" id="KW-0482">Metalloprotease</keyword>
<feature type="domain" description="Peptidase M1 membrane alanine aminopeptidase" evidence="15">
    <location>
        <begin position="321"/>
        <end position="475"/>
    </location>
</feature>
<evidence type="ECO:0000256" key="2">
    <source>
        <dbReference type="ARBA" id="ARBA00001947"/>
    </source>
</evidence>
<dbReference type="Proteomes" id="UP000198386">
    <property type="component" value="Unassembled WGS sequence"/>
</dbReference>
<dbReference type="EC" id="3.4.11.2" evidence="4"/>
<dbReference type="Pfam" id="PF17900">
    <property type="entry name" value="Peptidase_M1_N"/>
    <property type="match status" value="1"/>
</dbReference>
<evidence type="ECO:0000313" key="18">
    <source>
        <dbReference type="Proteomes" id="UP000198386"/>
    </source>
</evidence>
<dbReference type="InterPro" id="IPR001930">
    <property type="entry name" value="Peptidase_M1"/>
</dbReference>
<dbReference type="GO" id="GO:0008270">
    <property type="term" value="F:zinc ion binding"/>
    <property type="evidence" value="ECO:0007669"/>
    <property type="project" value="InterPro"/>
</dbReference>
<evidence type="ECO:0000259" key="15">
    <source>
        <dbReference type="Pfam" id="PF01433"/>
    </source>
</evidence>
<dbReference type="GO" id="GO:0016285">
    <property type="term" value="F:alanyl aminopeptidase activity"/>
    <property type="evidence" value="ECO:0007669"/>
    <property type="project" value="UniProtKB-EC"/>
</dbReference>
<evidence type="ECO:0000256" key="9">
    <source>
        <dbReference type="ARBA" id="ARBA00022833"/>
    </source>
</evidence>
<feature type="chain" id="PRO_5013167469" description="Aminopeptidase N" evidence="14">
    <location>
        <begin position="29"/>
        <end position="485"/>
    </location>
</feature>
<keyword evidence="9" id="KW-0862">Zinc</keyword>
<dbReference type="RefSeq" id="WP_089403517.1">
    <property type="nucleotide sequence ID" value="NZ_FZOH01000003.1"/>
</dbReference>
<dbReference type="Gene3D" id="2.60.40.1730">
    <property type="entry name" value="tricorn interacting facor f3 domain"/>
    <property type="match status" value="1"/>
</dbReference>
<dbReference type="EMBL" id="FZOH01000003">
    <property type="protein sequence ID" value="SNS22097.1"/>
    <property type="molecule type" value="Genomic_DNA"/>
</dbReference>
<evidence type="ECO:0000256" key="13">
    <source>
        <dbReference type="SAM" id="MobiDB-lite"/>
    </source>
</evidence>
<keyword evidence="14" id="KW-0732">Signal</keyword>
<dbReference type="Gene3D" id="1.10.390.10">
    <property type="entry name" value="Neutral Protease Domain 2"/>
    <property type="match status" value="1"/>
</dbReference>
<dbReference type="AlphaFoldDB" id="A0A239CPS2"/>
<evidence type="ECO:0000313" key="17">
    <source>
        <dbReference type="EMBL" id="SNS22097.1"/>
    </source>
</evidence>
<evidence type="ECO:0000259" key="16">
    <source>
        <dbReference type="Pfam" id="PF17900"/>
    </source>
</evidence>
<sequence>MRTPRTARTTAVLVAAAALVAAAGPAAAAPGAPGTPRYTDGSTSGGDPYFPAAGNGGYDVQHYDLGLSWFPGATPDQSRLDGTAVVTLTATADLASFSLDLRRLTVSSVLVDGKPARYQQLPPGEDGLGGELVVQAAPKLKAGTTHEVTVVYSGYPGRPTDLEGSLYGWVTFADGVLVANQPEGAPTWFPVNDVPSDKATYDFRITVPQGKTAIANGEPVGQPVTTDGRTTFTWRATDPMASYLATASIGDYTATTQVGPNGLPILNYVETGLNATRRATTEASLALQPAMIDYFDDLFGPYPFTSFGAIVDDDTVGYALETQTRPVYSRQASEGTVAHELAHQWLGDSVTPASWRDIWLNEGFATYAEWLWSERQGRQTAQQQYEAVYATPADDAFWSVVVSDPGATGLFAGAVYDRGAATLHALRNLIGDEAFFVLLERWATENADSTVTTADFVALAEEVSGRELDGFFTDWVVTPAKPVGY</sequence>
<evidence type="ECO:0000256" key="5">
    <source>
        <dbReference type="ARBA" id="ARBA00015611"/>
    </source>
</evidence>
<dbReference type="InterPro" id="IPR027268">
    <property type="entry name" value="Peptidase_M4/M1_CTD_sf"/>
</dbReference>
<dbReference type="GO" id="GO:0006508">
    <property type="term" value="P:proteolysis"/>
    <property type="evidence" value="ECO:0007669"/>
    <property type="project" value="UniProtKB-KW"/>
</dbReference>
<accession>A0A239CPS2</accession>
<dbReference type="Pfam" id="PF01433">
    <property type="entry name" value="Peptidase_M1"/>
    <property type="match status" value="1"/>
</dbReference>
<comment type="cofactor">
    <cofactor evidence="2">
        <name>Zn(2+)</name>
        <dbReference type="ChEBI" id="CHEBI:29105"/>
    </cofactor>
</comment>
<evidence type="ECO:0000256" key="8">
    <source>
        <dbReference type="ARBA" id="ARBA00022801"/>
    </source>
</evidence>
<proteinExistence type="inferred from homology"/>
<reference evidence="18" key="1">
    <citation type="submission" date="2017-06" db="EMBL/GenBank/DDBJ databases">
        <authorList>
            <person name="Varghese N."/>
            <person name="Submissions S."/>
        </authorList>
    </citation>
    <scope>NUCLEOTIDE SEQUENCE [LARGE SCALE GENOMIC DNA]</scope>
    <source>
        <strain evidence="18">DSM 45423</strain>
    </source>
</reference>
<dbReference type="InterPro" id="IPR050344">
    <property type="entry name" value="Peptidase_M1_aminopeptidases"/>
</dbReference>
<evidence type="ECO:0000256" key="7">
    <source>
        <dbReference type="ARBA" id="ARBA00022723"/>
    </source>
</evidence>
<dbReference type="InterPro" id="IPR042097">
    <property type="entry name" value="Aminopeptidase_N-like_N_sf"/>
</dbReference>
<dbReference type="GO" id="GO:0008237">
    <property type="term" value="F:metallopeptidase activity"/>
    <property type="evidence" value="ECO:0007669"/>
    <property type="project" value="UniProtKB-KW"/>
</dbReference>
<dbReference type="InterPro" id="IPR045357">
    <property type="entry name" value="Aminopeptidase_N-like_N"/>
</dbReference>
<dbReference type="PANTHER" id="PTHR11533:SF297">
    <property type="entry name" value="AMINOPEPTIDASE N"/>
    <property type="match status" value="1"/>
</dbReference>
<feature type="region of interest" description="Disordered" evidence="13">
    <location>
        <begin position="26"/>
        <end position="50"/>
    </location>
</feature>
<dbReference type="OrthoDB" id="100605at2"/>
<feature type="signal peptide" evidence="14">
    <location>
        <begin position="1"/>
        <end position="28"/>
    </location>
</feature>
<feature type="compositionally biased region" description="Low complexity" evidence="13">
    <location>
        <begin position="26"/>
        <end position="36"/>
    </location>
</feature>
<dbReference type="PANTHER" id="PTHR11533">
    <property type="entry name" value="PROTEASE M1 ZINC METALLOPROTEASE"/>
    <property type="match status" value="1"/>
</dbReference>
<keyword evidence="18" id="KW-1185">Reference proteome</keyword>
<evidence type="ECO:0000256" key="12">
    <source>
        <dbReference type="ARBA" id="ARBA00031533"/>
    </source>
</evidence>
<comment type="catalytic activity">
    <reaction evidence="1">
        <text>Release of an N-terminal amino acid, Xaa-|-Yaa- from a peptide, amide or arylamide. Xaa is preferably Ala, but may be most amino acids including Pro (slow action). When a terminal hydrophobic residue is followed by a prolyl residue, the two may be released as an intact Xaa-Pro dipeptide.</text>
        <dbReference type="EC" id="3.4.11.2"/>
    </reaction>
</comment>
<name>A0A239CPS2_9ACTN</name>
<dbReference type="SUPFAM" id="SSF55486">
    <property type="entry name" value="Metalloproteases ('zincins'), catalytic domain"/>
    <property type="match status" value="1"/>
</dbReference>
<evidence type="ECO:0000256" key="3">
    <source>
        <dbReference type="ARBA" id="ARBA00010136"/>
    </source>
</evidence>
<evidence type="ECO:0000256" key="6">
    <source>
        <dbReference type="ARBA" id="ARBA00022670"/>
    </source>
</evidence>
<keyword evidence="7" id="KW-0479">Metal-binding</keyword>
<dbReference type="CDD" id="cd09603">
    <property type="entry name" value="M1_APN_like"/>
    <property type="match status" value="1"/>
</dbReference>
<evidence type="ECO:0000256" key="10">
    <source>
        <dbReference type="ARBA" id="ARBA00023049"/>
    </source>
</evidence>
<dbReference type="PRINTS" id="PR00756">
    <property type="entry name" value="ALADIPTASE"/>
</dbReference>
<comment type="similarity">
    <text evidence="3">Belongs to the peptidase M1 family.</text>
</comment>
<keyword evidence="6" id="KW-0645">Protease</keyword>
<evidence type="ECO:0000256" key="11">
    <source>
        <dbReference type="ARBA" id="ARBA00029811"/>
    </source>
</evidence>
<keyword evidence="8" id="KW-0378">Hydrolase</keyword>